<feature type="region of interest" description="Disordered" evidence="4">
    <location>
        <begin position="1"/>
        <end position="24"/>
    </location>
</feature>
<dbReference type="Pfam" id="PF07676">
    <property type="entry name" value="PD40"/>
    <property type="match status" value="1"/>
</dbReference>
<evidence type="ECO:0000313" key="6">
    <source>
        <dbReference type="EMBL" id="GCF10669.1"/>
    </source>
</evidence>
<dbReference type="InterPro" id="IPR019775">
    <property type="entry name" value="WD40_repeat_CS"/>
</dbReference>
<feature type="repeat" description="WD" evidence="3">
    <location>
        <begin position="330"/>
        <end position="364"/>
    </location>
</feature>
<evidence type="ECO:0000313" key="7">
    <source>
        <dbReference type="Proteomes" id="UP000322530"/>
    </source>
</evidence>
<organism evidence="6 7">
    <name type="scientific">Dictyobacter arantiisoli</name>
    <dbReference type="NCBI Taxonomy" id="2014874"/>
    <lineage>
        <taxon>Bacteria</taxon>
        <taxon>Bacillati</taxon>
        <taxon>Chloroflexota</taxon>
        <taxon>Ktedonobacteria</taxon>
        <taxon>Ktedonobacterales</taxon>
        <taxon>Dictyobacteraceae</taxon>
        <taxon>Dictyobacter</taxon>
    </lineage>
</organism>
<dbReference type="InterPro" id="IPR020472">
    <property type="entry name" value="WD40_PAC1"/>
</dbReference>
<feature type="repeat" description="WD" evidence="3">
    <location>
        <begin position="116"/>
        <end position="145"/>
    </location>
</feature>
<proteinExistence type="predicted"/>
<keyword evidence="7" id="KW-1185">Reference proteome</keyword>
<dbReference type="Pfam" id="PF12894">
    <property type="entry name" value="ANAPC4_WD40"/>
    <property type="match status" value="1"/>
</dbReference>
<dbReference type="EMBL" id="BIXY01000079">
    <property type="protein sequence ID" value="GCF10669.1"/>
    <property type="molecule type" value="Genomic_DNA"/>
</dbReference>
<accession>A0A5A5TI27</accession>
<protein>
    <recommendedName>
        <fullName evidence="5">Anaphase-promoting complex subunit 4-like WD40 domain-containing protein</fullName>
    </recommendedName>
</protein>
<feature type="repeat" description="WD" evidence="3">
    <location>
        <begin position="288"/>
        <end position="329"/>
    </location>
</feature>
<gene>
    <name evidence="6" type="ORF">KDI_42330</name>
</gene>
<feature type="repeat" description="WD" evidence="3">
    <location>
        <begin position="146"/>
        <end position="187"/>
    </location>
</feature>
<dbReference type="InterPro" id="IPR006311">
    <property type="entry name" value="TAT_signal"/>
</dbReference>
<dbReference type="InterPro" id="IPR015943">
    <property type="entry name" value="WD40/YVTN_repeat-like_dom_sf"/>
</dbReference>
<dbReference type="InterPro" id="IPR024977">
    <property type="entry name" value="Apc4-like_WD40_dom"/>
</dbReference>
<dbReference type="PANTHER" id="PTHR19879:SF9">
    <property type="entry name" value="TRANSCRIPTION INITIATION FACTOR TFIID SUBUNIT 5"/>
    <property type="match status" value="1"/>
</dbReference>
<sequence>MSELPFQNNVHKEKSVNQPSTRNSLSRRTFLKRGGLVSGGVLLALGGAFLWEKNYWHDSAIYTFHDTVYSVTWSPSGKRLATLNADGALHVWDTSTYTTTYSSHATGNIPTGATRWSPNGQYIASCDQNHAVRIWNTNNWSSFTNTSNMQTDVTSLAWSPDSNFVAVGSANKLVCIYHVTAGKTSAAELAFTYDQHQDGITTLAWASNGTYIASGSLDGTVRIWHPTTGVTQATFSDPAIHPITAVTWSPDNQMLAFTFGPKEDNLQPMSTHIVQVVHIPSGSVVSSHTGHSDYVASLSWSSNGAYIASASDDTTVHIWQPKQAQNVYIYRGHTARVRNVVWAPDNIHLATTSEDNTLQVWQNS</sequence>
<dbReference type="Pfam" id="PF00400">
    <property type="entry name" value="WD40"/>
    <property type="match status" value="4"/>
</dbReference>
<reference evidence="6 7" key="1">
    <citation type="submission" date="2019-01" db="EMBL/GenBank/DDBJ databases">
        <title>Draft genome sequence of Dictyobacter sp. Uno17.</title>
        <authorList>
            <person name="Wang C.M."/>
            <person name="Zheng Y."/>
            <person name="Sakai Y."/>
            <person name="Abe K."/>
            <person name="Yokota A."/>
            <person name="Yabe S."/>
        </authorList>
    </citation>
    <scope>NUCLEOTIDE SEQUENCE [LARGE SCALE GENOMIC DNA]</scope>
    <source>
        <strain evidence="6 7">Uno17</strain>
    </source>
</reference>
<keyword evidence="2" id="KW-0677">Repeat</keyword>
<dbReference type="PRINTS" id="PR00320">
    <property type="entry name" value="GPROTEINBRPT"/>
</dbReference>
<dbReference type="InterPro" id="IPR001680">
    <property type="entry name" value="WD40_rpt"/>
</dbReference>
<dbReference type="PROSITE" id="PS00678">
    <property type="entry name" value="WD_REPEATS_1"/>
    <property type="match status" value="1"/>
</dbReference>
<name>A0A5A5TI27_9CHLR</name>
<evidence type="ECO:0000256" key="3">
    <source>
        <dbReference type="PROSITE-ProRule" id="PRU00221"/>
    </source>
</evidence>
<evidence type="ECO:0000259" key="5">
    <source>
        <dbReference type="Pfam" id="PF12894"/>
    </source>
</evidence>
<comment type="caution">
    <text evidence="6">The sequence shown here is derived from an EMBL/GenBank/DDBJ whole genome shotgun (WGS) entry which is preliminary data.</text>
</comment>
<dbReference type="PROSITE" id="PS51318">
    <property type="entry name" value="TAT"/>
    <property type="match status" value="1"/>
</dbReference>
<dbReference type="InterPro" id="IPR011659">
    <property type="entry name" value="WD40"/>
</dbReference>
<dbReference type="Gene3D" id="2.130.10.10">
    <property type="entry name" value="YVTN repeat-like/Quinoprotein amine dehydrogenase"/>
    <property type="match status" value="2"/>
</dbReference>
<evidence type="ECO:0000256" key="1">
    <source>
        <dbReference type="ARBA" id="ARBA00022574"/>
    </source>
</evidence>
<keyword evidence="1 3" id="KW-0853">WD repeat</keyword>
<feature type="repeat" description="WD" evidence="3">
    <location>
        <begin position="61"/>
        <end position="102"/>
    </location>
</feature>
<feature type="repeat" description="WD" evidence="3">
    <location>
        <begin position="193"/>
        <end position="234"/>
    </location>
</feature>
<dbReference type="RefSeq" id="WP_149403542.1">
    <property type="nucleotide sequence ID" value="NZ_BIXY01000079.1"/>
</dbReference>
<evidence type="ECO:0000256" key="4">
    <source>
        <dbReference type="SAM" id="MobiDB-lite"/>
    </source>
</evidence>
<dbReference type="Proteomes" id="UP000322530">
    <property type="component" value="Unassembled WGS sequence"/>
</dbReference>
<evidence type="ECO:0000256" key="2">
    <source>
        <dbReference type="ARBA" id="ARBA00022737"/>
    </source>
</evidence>
<dbReference type="SMART" id="SM00320">
    <property type="entry name" value="WD40"/>
    <property type="match status" value="6"/>
</dbReference>
<feature type="domain" description="Anaphase-promoting complex subunit 4-like WD40" evidence="5">
    <location>
        <begin position="115"/>
        <end position="184"/>
    </location>
</feature>
<dbReference type="SUPFAM" id="SSF50978">
    <property type="entry name" value="WD40 repeat-like"/>
    <property type="match status" value="1"/>
</dbReference>
<dbReference type="PROSITE" id="PS50294">
    <property type="entry name" value="WD_REPEATS_REGION"/>
    <property type="match status" value="4"/>
</dbReference>
<dbReference type="AlphaFoldDB" id="A0A5A5TI27"/>
<dbReference type="CDD" id="cd00200">
    <property type="entry name" value="WD40"/>
    <property type="match status" value="1"/>
</dbReference>
<dbReference type="PANTHER" id="PTHR19879">
    <property type="entry name" value="TRANSCRIPTION INITIATION FACTOR TFIID"/>
    <property type="match status" value="1"/>
</dbReference>
<dbReference type="InterPro" id="IPR036322">
    <property type="entry name" value="WD40_repeat_dom_sf"/>
</dbReference>
<dbReference type="OrthoDB" id="1492850at2"/>
<dbReference type="PROSITE" id="PS50082">
    <property type="entry name" value="WD_REPEATS_2"/>
    <property type="match status" value="6"/>
</dbReference>